<feature type="compositionally biased region" description="Polar residues" evidence="2">
    <location>
        <begin position="1259"/>
        <end position="1272"/>
    </location>
</feature>
<dbReference type="RefSeq" id="XP_019913431.1">
    <property type="nucleotide sequence ID" value="XM_020057997.1"/>
</dbReference>
<dbReference type="EMBL" id="CP016243">
    <property type="protein sequence ID" value="ANQ06736.1"/>
    <property type="molecule type" value="Genomic_DNA"/>
</dbReference>
<evidence type="ECO:0000256" key="3">
    <source>
        <dbReference type="SAM" id="Phobius"/>
    </source>
</evidence>
<dbReference type="InterPro" id="IPR024285">
    <property type="entry name" value="SICA_extracell_b"/>
</dbReference>
<protein>
    <submittedName>
        <fullName evidence="7">SICA antigen</fullName>
    </submittedName>
</protein>
<keyword evidence="8" id="KW-1185">Reference proteome</keyword>
<feature type="compositionally biased region" description="Polar residues" evidence="2">
    <location>
        <begin position="1337"/>
        <end position="1346"/>
    </location>
</feature>
<feature type="compositionally biased region" description="Polar residues" evidence="2">
    <location>
        <begin position="1376"/>
        <end position="1425"/>
    </location>
</feature>
<evidence type="ECO:0000313" key="8">
    <source>
        <dbReference type="Proteomes" id="UP000092716"/>
    </source>
</evidence>
<feature type="domain" description="Schizont-infected cell agglutination extracellular beta" evidence="4">
    <location>
        <begin position="587"/>
        <end position="763"/>
    </location>
</feature>
<feature type="compositionally biased region" description="Basic and acidic residues" evidence="2">
    <location>
        <begin position="1320"/>
        <end position="1333"/>
    </location>
</feature>
<feature type="region of interest" description="Disordered" evidence="2">
    <location>
        <begin position="1502"/>
        <end position="1524"/>
    </location>
</feature>
<keyword evidence="1" id="KW-0175">Coiled coil</keyword>
<feature type="domain" description="Schizont-infected cell agglutination C-terminal" evidence="5">
    <location>
        <begin position="1490"/>
        <end position="1613"/>
    </location>
</feature>
<feature type="domain" description="Schizont-infected cell agglutination extracellular alpha" evidence="6">
    <location>
        <begin position="7"/>
        <end position="171"/>
    </location>
</feature>
<dbReference type="KEGG" id="pcot:PCOAH_00011880"/>
<dbReference type="InterPro" id="IPR024288">
    <property type="entry name" value="SICA_C"/>
</dbReference>
<sequence>MTDIVGRLLNKWLGERRKHKSVNVDQRISDNIQRIVKELMKKLNDGTDEISKRYCESDIEGIITIIPYHKPLCKALMRTFLYMNGLKVGKRRKIEVEDDTEEQSFLKCIVGTTVMLKMLKKYCWFEDYMQYALRITKGRVEAQGRESNYGICGGMDFDQLKIGSTLIGENVAKLIKGKDSEIADYGNLQNMIGPWCEQEGWKVKEIPGKGKGGHKKKEWMEKGKMEELEKIVEDKGKKEEGKLDKVLEEMEKKRKSLREKDPCYQNTTGALDDEEELTITEWFTRFFNNPSEDDDKEDNLYEWKVFEANSAVCDQDSDDGKYDASTYKDFCKIMLKNVMMVENGNNQYKLPENSSLKCQKKHIPICDLLKIWMMDMGAFCVPTDVMKYVFKALEGIRTGWKTEKDYVECEYGKISDLYRGNEDMLPKVQELLRSSTVSEKLGELNKKTWCDASKVQDRTPNSRAGIEPRADESAQGVPDPNNGTLQELTNLVKEVQEKVNEEETELSEIVGEAIKEVLSPQGKASSAALGKKNLLADRRTRNWVNRTRGKESDKGGKRTKGGRKPDKGELDKGENARFKDCSVENDLCKRVDCVGHNWFKDRIGKSGSKQNWCQFWDPDVQKELEKLSKAMTNTETGEGGVCKGIVEENAGTSNKEANRKACEYIVKGLEHIYKIRPNGDWTEDDGDKQKKMERNKIFGQTMSCVLLNIYADQLIQKSSAQGCSVDEKIIGEAFSKGNSHKDSSCKGGNNNCFVCTRQKNIDCTLNVTKYLWEEKNNCQTDYNKVKTKVEGLLSKDDRVKRTLKSICRDCTKETALCGRLNCIAHNWFEDRIDNKGAKRNWCTFWNTDAKSRLNEISEKMMTVSEDINSLCQNTVGKNVTLNAAGKKACQYIFAGLKGIYSPEENTEVPNKKKARNNRLTDQTMYCLFLNAYADLLIEKTKGQVCLITEEEIQKMFEKGNENKDTWCKDKINGNDCVKCTRDPNYKNCTLNVNDDLWKSNGGCDTNKENVKIKEEEVFDKGKNDPQKPEIKKALDALTAINKNNTFCDRVKCIYYRWGENRKIGDYVNWNQFWEPDVRKRLEELSEKITKGDSTIDPLCNNADGGSTTLSGEQKKACTYIVRGLEHIYKIERGTDGTEQKKDDNLIFHRTFSCILLNAYADKLLEAGNPHCITEDTIQKAFVAGNTQKDTWCKEKDKNNECEVCKREEYKDCKIGDKKETIGHKVEELFRNDKKKKEIDDLKKTLETICPTVSVKPATSEITPQPAQKVTDQSGGASSSNEGAARSLEPLSPSQPPPAAPSGDPGRSALQPLPGKTPQIKADKVTDWMIESKGKGSVQVTDATVSDPNHGMDNTPDPYGNGPFILGTNDDPASGVSKDSPTLTDPTDSQTPSTGENPHSSGSGSTGTWNPGSSGSGSTRTWNPGSSGHGSTGNQNTGSPRSTPPQAAGGIKPQKVVNVTKDGIDLSDFIPYLPTIPVLIGIFAMNYFLWKYFTMGKRRRRHKRAHRVRGPPSLEEQPLDHVDDEADGSHEYTLVKERQPRRWPRRSPGKKPVSRRTIIDIHLEVLDECQREDLHSTKEDFFEILVQAFMGSNFIKEEKVPKEYVLKEQVPSSVSEFREEDFVPKEDVPMEEVRSSEFRV</sequence>
<proteinExistence type="predicted"/>
<dbReference type="Pfam" id="PF12887">
    <property type="entry name" value="SICA_alpha"/>
    <property type="match status" value="1"/>
</dbReference>
<evidence type="ECO:0000259" key="5">
    <source>
        <dbReference type="Pfam" id="PF12879"/>
    </source>
</evidence>
<evidence type="ECO:0000259" key="6">
    <source>
        <dbReference type="Pfam" id="PF12887"/>
    </source>
</evidence>
<feature type="compositionally biased region" description="Low complexity" evidence="2">
    <location>
        <begin position="1273"/>
        <end position="1291"/>
    </location>
</feature>
<gene>
    <name evidence="7" type="ORF">PCOAH_00011880</name>
</gene>
<dbReference type="Pfam" id="PF12879">
    <property type="entry name" value="SICA_C"/>
    <property type="match status" value="1"/>
</dbReference>
<feature type="coiled-coil region" evidence="1">
    <location>
        <begin position="485"/>
        <end position="512"/>
    </location>
</feature>
<feature type="transmembrane region" description="Helical" evidence="3">
    <location>
        <begin position="1468"/>
        <end position="1489"/>
    </location>
</feature>
<accession>A0A1B1DVB1</accession>
<feature type="compositionally biased region" description="Basic and acidic residues" evidence="2">
    <location>
        <begin position="563"/>
        <end position="573"/>
    </location>
</feature>
<reference evidence="8" key="1">
    <citation type="submission" date="2016-06" db="EMBL/GenBank/DDBJ databases">
        <title>First high quality genome sequence of Plasmodium coatneyi using continuous long reads from single molecule, real-time sequencing.</title>
        <authorList>
            <person name="Chien J.-T."/>
            <person name="Pakala S.B."/>
            <person name="Geraldo J.A."/>
            <person name="Lapp S.A."/>
            <person name="Barnwell J.W."/>
            <person name="Kissinger J.C."/>
            <person name="Galinski M.R."/>
            <person name="Humphrey J.C."/>
        </authorList>
    </citation>
    <scope>NUCLEOTIDE SEQUENCE [LARGE SCALE GENOMIC DNA]</scope>
    <source>
        <strain evidence="8">Hackeri</strain>
    </source>
</reference>
<feature type="region of interest" description="Disordered" evidence="2">
    <location>
        <begin position="456"/>
        <end position="482"/>
    </location>
</feature>
<dbReference type="VEuPathDB" id="PlasmoDB:PCOAH_00011880"/>
<feature type="compositionally biased region" description="Polar residues" evidence="2">
    <location>
        <begin position="1431"/>
        <end position="1444"/>
    </location>
</feature>
<keyword evidence="3" id="KW-0812">Transmembrane</keyword>
<feature type="domain" description="Schizont-infected cell agglutination extracellular beta" evidence="4">
    <location>
        <begin position="1045"/>
        <end position="1214"/>
    </location>
</feature>
<dbReference type="InterPro" id="IPR024290">
    <property type="entry name" value="SICA_extracell_a"/>
</dbReference>
<feature type="region of interest" description="Disordered" evidence="2">
    <location>
        <begin position="1256"/>
        <end position="1453"/>
    </location>
</feature>
<evidence type="ECO:0000256" key="1">
    <source>
        <dbReference type="SAM" id="Coils"/>
    </source>
</evidence>
<evidence type="ECO:0000259" key="4">
    <source>
        <dbReference type="Pfam" id="PF12878"/>
    </source>
</evidence>
<organism evidence="7 8">
    <name type="scientific">Plasmodium coatneyi</name>
    <dbReference type="NCBI Taxonomy" id="208452"/>
    <lineage>
        <taxon>Eukaryota</taxon>
        <taxon>Sar</taxon>
        <taxon>Alveolata</taxon>
        <taxon>Apicomplexa</taxon>
        <taxon>Aconoidasida</taxon>
        <taxon>Haemosporida</taxon>
        <taxon>Plasmodiidae</taxon>
        <taxon>Plasmodium</taxon>
    </lineage>
</organism>
<dbReference type="GeneID" id="30907914"/>
<keyword evidence="3" id="KW-0472">Membrane</keyword>
<name>A0A1B1DVB1_9APIC</name>
<evidence type="ECO:0000256" key="2">
    <source>
        <dbReference type="SAM" id="MobiDB-lite"/>
    </source>
</evidence>
<dbReference type="Pfam" id="PF12878">
    <property type="entry name" value="SICA_beta"/>
    <property type="match status" value="3"/>
</dbReference>
<evidence type="ECO:0000313" key="7">
    <source>
        <dbReference type="EMBL" id="ANQ06736.1"/>
    </source>
</evidence>
<dbReference type="Proteomes" id="UP000092716">
    <property type="component" value="Chromosome 5"/>
</dbReference>
<dbReference type="OrthoDB" id="9945370at2759"/>
<feature type="domain" description="Schizont-infected cell agglutination extracellular beta" evidence="4">
    <location>
        <begin position="816"/>
        <end position="989"/>
    </location>
</feature>
<feature type="region of interest" description="Disordered" evidence="2">
    <location>
        <begin position="538"/>
        <end position="573"/>
    </location>
</feature>
<keyword evidence="3" id="KW-1133">Transmembrane helix</keyword>